<comment type="subcellular location">
    <subcellularLocation>
        <location evidence="4">Cytoplasm</location>
    </subcellularLocation>
    <text evidence="4">Assembles at midcell at the inner surface of the cytoplasmic membrane.</text>
</comment>
<dbReference type="InterPro" id="IPR000158">
    <property type="entry name" value="Cell_div_FtsZ"/>
</dbReference>
<feature type="binding site" evidence="4">
    <location>
        <position position="138"/>
    </location>
    <ligand>
        <name>GTP</name>
        <dbReference type="ChEBI" id="CHEBI:37565"/>
    </ligand>
</feature>
<dbReference type="InterPro" id="IPR024757">
    <property type="entry name" value="FtsZ_C"/>
</dbReference>
<dbReference type="SMART" id="SM00865">
    <property type="entry name" value="Tubulin_C"/>
    <property type="match status" value="1"/>
</dbReference>
<keyword evidence="2 4" id="KW-0547">Nucleotide-binding</keyword>
<dbReference type="PANTHER" id="PTHR30314">
    <property type="entry name" value="CELL DIVISION PROTEIN FTSZ-RELATED"/>
    <property type="match status" value="1"/>
</dbReference>
<dbReference type="PANTHER" id="PTHR30314:SF3">
    <property type="entry name" value="MITOCHONDRIAL DIVISION PROTEIN FSZA"/>
    <property type="match status" value="1"/>
</dbReference>
<dbReference type="PRINTS" id="PR00423">
    <property type="entry name" value="CELLDVISFTSZ"/>
</dbReference>
<dbReference type="GO" id="GO:0000917">
    <property type="term" value="P:division septum assembly"/>
    <property type="evidence" value="ECO:0007669"/>
    <property type="project" value="UniProtKB-KW"/>
</dbReference>
<feature type="binding site" evidence="4">
    <location>
        <begin position="20"/>
        <end position="24"/>
    </location>
    <ligand>
        <name>GTP</name>
        <dbReference type="ChEBI" id="CHEBI:37565"/>
    </ligand>
</feature>
<keyword evidence="3 4" id="KW-0342">GTP-binding</keyword>
<dbReference type="InterPro" id="IPR003008">
    <property type="entry name" value="Tubulin_FtsZ_GTPase"/>
</dbReference>
<keyword evidence="4" id="KW-0963">Cytoplasm</keyword>
<keyword evidence="4 6" id="KW-0717">Septation</keyword>
<evidence type="ECO:0000256" key="4">
    <source>
        <dbReference type="HAMAP-Rule" id="MF_00909"/>
    </source>
</evidence>
<evidence type="ECO:0000259" key="8">
    <source>
        <dbReference type="SMART" id="SM00864"/>
    </source>
</evidence>
<gene>
    <name evidence="4 10" type="primary">ftsZ</name>
    <name evidence="10" type="ORF">H9962_00750</name>
</gene>
<dbReference type="PROSITE" id="PS01134">
    <property type="entry name" value="FTSZ_1"/>
    <property type="match status" value="1"/>
</dbReference>
<evidence type="ECO:0000313" key="10">
    <source>
        <dbReference type="EMBL" id="HJA07710.1"/>
    </source>
</evidence>
<feature type="region of interest" description="Disordered" evidence="7">
    <location>
        <begin position="401"/>
        <end position="430"/>
    </location>
</feature>
<feature type="region of interest" description="Disordered" evidence="7">
    <location>
        <begin position="336"/>
        <end position="382"/>
    </location>
</feature>
<evidence type="ECO:0000256" key="2">
    <source>
        <dbReference type="ARBA" id="ARBA00022741"/>
    </source>
</evidence>
<dbReference type="AlphaFoldDB" id="A0A9D2KK37"/>
<dbReference type="Pfam" id="PF00091">
    <property type="entry name" value="Tubulin"/>
    <property type="match status" value="1"/>
</dbReference>
<dbReference type="HAMAP" id="MF_00909">
    <property type="entry name" value="FtsZ"/>
    <property type="match status" value="1"/>
</dbReference>
<dbReference type="GO" id="GO:0005525">
    <property type="term" value="F:GTP binding"/>
    <property type="evidence" value="ECO:0007669"/>
    <property type="project" value="UniProtKB-UniRule"/>
</dbReference>
<dbReference type="Gene3D" id="3.30.1330.20">
    <property type="entry name" value="Tubulin/FtsZ, C-terminal domain"/>
    <property type="match status" value="1"/>
</dbReference>
<dbReference type="EMBL" id="DXAN01000002">
    <property type="protein sequence ID" value="HJA07710.1"/>
    <property type="molecule type" value="Genomic_DNA"/>
</dbReference>
<accession>A0A9D2KK37</accession>
<dbReference type="CDD" id="cd02201">
    <property type="entry name" value="FtsZ_type1"/>
    <property type="match status" value="1"/>
</dbReference>
<dbReference type="InterPro" id="IPR020805">
    <property type="entry name" value="Cell_div_FtsZ_CS"/>
</dbReference>
<dbReference type="SUPFAM" id="SSF52490">
    <property type="entry name" value="Tubulin nucleotide-binding domain-like"/>
    <property type="match status" value="1"/>
</dbReference>
<dbReference type="InterPro" id="IPR036525">
    <property type="entry name" value="Tubulin/FtsZ_GTPase_sf"/>
</dbReference>
<dbReference type="PROSITE" id="PS01135">
    <property type="entry name" value="FTSZ_2"/>
    <property type="match status" value="1"/>
</dbReference>
<dbReference type="SMART" id="SM00864">
    <property type="entry name" value="Tubulin"/>
    <property type="match status" value="1"/>
</dbReference>
<evidence type="ECO:0000256" key="6">
    <source>
        <dbReference type="RuleBase" id="RU000631"/>
    </source>
</evidence>
<evidence type="ECO:0000259" key="9">
    <source>
        <dbReference type="SMART" id="SM00865"/>
    </source>
</evidence>
<dbReference type="InterPro" id="IPR018316">
    <property type="entry name" value="Tubulin/FtsZ_2-layer-sand-dom"/>
</dbReference>
<evidence type="ECO:0000256" key="3">
    <source>
        <dbReference type="ARBA" id="ARBA00023134"/>
    </source>
</evidence>
<evidence type="ECO:0000313" key="11">
    <source>
        <dbReference type="Proteomes" id="UP000824225"/>
    </source>
</evidence>
<reference evidence="10" key="1">
    <citation type="journal article" date="2021" name="PeerJ">
        <title>Extensive microbial diversity within the chicken gut microbiome revealed by metagenomics and culture.</title>
        <authorList>
            <person name="Gilroy R."/>
            <person name="Ravi A."/>
            <person name="Getino M."/>
            <person name="Pursley I."/>
            <person name="Horton D.L."/>
            <person name="Alikhan N.F."/>
            <person name="Baker D."/>
            <person name="Gharbi K."/>
            <person name="Hall N."/>
            <person name="Watson M."/>
            <person name="Adriaenssens E.M."/>
            <person name="Foster-Nyarko E."/>
            <person name="Jarju S."/>
            <person name="Secka A."/>
            <person name="Antonio M."/>
            <person name="Oren A."/>
            <person name="Chaudhuri R.R."/>
            <person name="La Ragione R."/>
            <person name="Hildebrand F."/>
            <person name="Pallen M.J."/>
        </authorList>
    </citation>
    <scope>NUCLEOTIDE SEQUENCE</scope>
    <source>
        <strain evidence="10">CHK186-16707</strain>
    </source>
</reference>
<dbReference type="NCBIfam" id="TIGR00065">
    <property type="entry name" value="ftsZ"/>
    <property type="match status" value="1"/>
</dbReference>
<dbReference type="Gene3D" id="3.40.50.1440">
    <property type="entry name" value="Tubulin/FtsZ, GTPase domain"/>
    <property type="match status" value="1"/>
</dbReference>
<comment type="similarity">
    <text evidence="1 4 6">Belongs to the FtsZ family.</text>
</comment>
<dbReference type="GO" id="GO:0003924">
    <property type="term" value="F:GTPase activity"/>
    <property type="evidence" value="ECO:0007669"/>
    <property type="project" value="UniProtKB-UniRule"/>
</dbReference>
<dbReference type="GO" id="GO:0051258">
    <property type="term" value="P:protein polymerization"/>
    <property type="evidence" value="ECO:0007669"/>
    <property type="project" value="UniProtKB-UniRule"/>
</dbReference>
<feature type="binding site" evidence="4">
    <location>
        <position position="186"/>
    </location>
    <ligand>
        <name>GTP</name>
        <dbReference type="ChEBI" id="CHEBI:37565"/>
    </ligand>
</feature>
<comment type="caution">
    <text evidence="10">The sequence shown here is derived from an EMBL/GenBank/DDBJ whole genome shotgun (WGS) entry which is preliminary data.</text>
</comment>
<proteinExistence type="inferred from homology"/>
<dbReference type="InterPro" id="IPR045061">
    <property type="entry name" value="FtsZ/CetZ"/>
</dbReference>
<organism evidence="10 11">
    <name type="scientific">Candidatus Mailhella merdigallinarum</name>
    <dbReference type="NCBI Taxonomy" id="2838658"/>
    <lineage>
        <taxon>Bacteria</taxon>
        <taxon>Pseudomonadati</taxon>
        <taxon>Thermodesulfobacteriota</taxon>
        <taxon>Desulfovibrionia</taxon>
        <taxon>Desulfovibrionales</taxon>
        <taxon>Desulfovibrionaceae</taxon>
        <taxon>Mailhella</taxon>
    </lineage>
</organism>
<dbReference type="InterPro" id="IPR008280">
    <property type="entry name" value="Tub_FtsZ_C"/>
</dbReference>
<evidence type="ECO:0000256" key="5">
    <source>
        <dbReference type="NCBIfam" id="TIGR00065"/>
    </source>
</evidence>
<comment type="function">
    <text evidence="4 6">Essential cell division protein that forms a contractile ring structure (Z ring) at the future cell division site. The regulation of the ring assembly controls the timing and the location of cell division. One of the functions of the FtsZ ring is to recruit other cell division proteins to the septum to produce a new cell wall between the dividing cells. Binds GTP and shows GTPase activity.</text>
</comment>
<dbReference type="Pfam" id="PF12327">
    <property type="entry name" value="FtsZ_C"/>
    <property type="match status" value="1"/>
</dbReference>
<protein>
    <recommendedName>
        <fullName evidence="4 5">Cell division protein FtsZ</fullName>
    </recommendedName>
</protein>
<evidence type="ECO:0000256" key="1">
    <source>
        <dbReference type="ARBA" id="ARBA00009690"/>
    </source>
</evidence>
<dbReference type="SUPFAM" id="SSF55307">
    <property type="entry name" value="Tubulin C-terminal domain-like"/>
    <property type="match status" value="1"/>
</dbReference>
<dbReference type="GO" id="GO:0005737">
    <property type="term" value="C:cytoplasm"/>
    <property type="evidence" value="ECO:0007669"/>
    <property type="project" value="UniProtKB-SubCell"/>
</dbReference>
<dbReference type="InterPro" id="IPR037103">
    <property type="entry name" value="Tubulin/FtsZ-like_C"/>
</dbReference>
<dbReference type="GO" id="GO:0043093">
    <property type="term" value="P:FtsZ-dependent cytokinesis"/>
    <property type="evidence" value="ECO:0007669"/>
    <property type="project" value="UniProtKB-UniRule"/>
</dbReference>
<keyword evidence="4 6" id="KW-0132">Cell division</keyword>
<feature type="compositionally biased region" description="Low complexity" evidence="7">
    <location>
        <begin position="345"/>
        <end position="356"/>
    </location>
</feature>
<dbReference type="GO" id="GO:0032153">
    <property type="term" value="C:cell division site"/>
    <property type="evidence" value="ECO:0007669"/>
    <property type="project" value="UniProtKB-UniRule"/>
</dbReference>
<comment type="subunit">
    <text evidence="4">Homodimer. Polymerizes to form a dynamic ring structure in a strictly GTP-dependent manner. Interacts directly with several other division proteins.</text>
</comment>
<feature type="binding site" evidence="4">
    <location>
        <position position="142"/>
    </location>
    <ligand>
        <name>GTP</name>
        <dbReference type="ChEBI" id="CHEBI:37565"/>
    </ligand>
</feature>
<dbReference type="Proteomes" id="UP000824225">
    <property type="component" value="Unassembled WGS sequence"/>
</dbReference>
<feature type="domain" description="Tubulin/FtsZ GTPase" evidence="8">
    <location>
        <begin position="12"/>
        <end position="204"/>
    </location>
</feature>
<feature type="binding site" evidence="4">
    <location>
        <begin position="107"/>
        <end position="109"/>
    </location>
    <ligand>
        <name>GTP</name>
        <dbReference type="ChEBI" id="CHEBI:37565"/>
    </ligand>
</feature>
<sequence>MEMHIDTEQAAKIKVFGVGGGGGNAVQNMINSNLRGVSFICANTDVQALARSGAEHKIQLGKDLTRGLGAGAKPEVGQAAAEESLDAIREAIGDADMVFVTAGMGGGTGTGAAPVIAKAAKEKGVLTVGVVTKPFHFEGDKRMKSAMKGIDELRQHVDSLVTIPNDRLLAIAPKNAKVTEMLKKADDVLYSAVRGVTDLITKPGMINADFADVRTVMSVQGMALMGEGAASGENRALEAAKRAITSPLLEDITIGGAKAMLVNITASEDMGMDEFSNAGAYIRDAARGPNGEDPEIIVAMSVDETCGDEMRITVIATGIEAPVAAVTAQSAGGAKVTTLTTGGKPQPEAAPAPQAESRSFRPATRPGVVPPEVRHQSSLFRGFDDEDRTIPAYLRVKERLQQAGRHAPGADDFTFEDESDVPSFIRRQAN</sequence>
<evidence type="ECO:0000256" key="7">
    <source>
        <dbReference type="SAM" id="MobiDB-lite"/>
    </source>
</evidence>
<keyword evidence="4 6" id="KW-0131">Cell cycle</keyword>
<feature type="domain" description="Tubulin/FtsZ 2-layer sandwich" evidence="9">
    <location>
        <begin position="206"/>
        <end position="328"/>
    </location>
</feature>
<name>A0A9D2KK37_9BACT</name>
<reference evidence="10" key="2">
    <citation type="submission" date="2021-04" db="EMBL/GenBank/DDBJ databases">
        <authorList>
            <person name="Gilroy R."/>
        </authorList>
    </citation>
    <scope>NUCLEOTIDE SEQUENCE</scope>
    <source>
        <strain evidence="10">CHK186-16707</strain>
    </source>
</reference>
<dbReference type="FunFam" id="3.40.50.1440:FF:000001">
    <property type="entry name" value="Cell division protein FtsZ"/>
    <property type="match status" value="1"/>
</dbReference>